<reference evidence="2 3" key="1">
    <citation type="journal article" date="2017" name="Curr. Biol.">
        <title>The Evolution of Venom by Co-option of Single-Copy Genes.</title>
        <authorList>
            <person name="Martinson E.O."/>
            <person name="Mrinalini"/>
            <person name="Kelkar Y.D."/>
            <person name="Chang C.H."/>
            <person name="Werren J.H."/>
        </authorList>
    </citation>
    <scope>NUCLEOTIDE SEQUENCE [LARGE SCALE GENOMIC DNA]</scope>
    <source>
        <strain evidence="2 3">Alberta</strain>
        <tissue evidence="2">Whole body</tissue>
    </source>
</reference>
<sequence length="94" mass="10885">MFWLMLVLKKQTPLLLERILSKPLAIIGANITRLDAFKELISIARQHASFDKDLSSNLNYVHTSIEDYLQKQEEKFNAVVASEILEHVIDQELF</sequence>
<dbReference type="InterPro" id="IPR013216">
    <property type="entry name" value="Methyltransf_11"/>
</dbReference>
<comment type="caution">
    <text evidence="2">The sequence shown here is derived from an EMBL/GenBank/DDBJ whole genome shotgun (WGS) entry which is preliminary data.</text>
</comment>
<dbReference type="Pfam" id="PF08241">
    <property type="entry name" value="Methyltransf_11"/>
    <property type="match status" value="1"/>
</dbReference>
<dbReference type="InterPro" id="IPR029063">
    <property type="entry name" value="SAM-dependent_MTases_sf"/>
</dbReference>
<dbReference type="OrthoDB" id="3265906at2759"/>
<name>A0A232FFG8_9HYME</name>
<evidence type="ECO:0000313" key="2">
    <source>
        <dbReference type="EMBL" id="OXU29198.1"/>
    </source>
</evidence>
<dbReference type="GO" id="GO:0008757">
    <property type="term" value="F:S-adenosylmethionine-dependent methyltransferase activity"/>
    <property type="evidence" value="ECO:0007669"/>
    <property type="project" value="InterPro"/>
</dbReference>
<dbReference type="Proteomes" id="UP000215335">
    <property type="component" value="Unassembled WGS sequence"/>
</dbReference>
<evidence type="ECO:0000313" key="3">
    <source>
        <dbReference type="Proteomes" id="UP000215335"/>
    </source>
</evidence>
<dbReference type="Gene3D" id="3.40.50.150">
    <property type="entry name" value="Vaccinia Virus protein VP39"/>
    <property type="match status" value="1"/>
</dbReference>
<dbReference type="SUPFAM" id="SSF53335">
    <property type="entry name" value="S-adenosyl-L-methionine-dependent methyltransferases"/>
    <property type="match status" value="1"/>
</dbReference>
<evidence type="ECO:0000259" key="1">
    <source>
        <dbReference type="Pfam" id="PF08241"/>
    </source>
</evidence>
<protein>
    <recommendedName>
        <fullName evidence="1">Methyltransferase type 11 domain-containing protein</fullName>
    </recommendedName>
</protein>
<feature type="domain" description="Methyltransferase type 11" evidence="1">
    <location>
        <begin position="21"/>
        <end position="92"/>
    </location>
</feature>
<dbReference type="EMBL" id="NNAY01000327">
    <property type="protein sequence ID" value="OXU29198.1"/>
    <property type="molecule type" value="Genomic_DNA"/>
</dbReference>
<organism evidence="2 3">
    <name type="scientific">Trichomalopsis sarcophagae</name>
    <dbReference type="NCBI Taxonomy" id="543379"/>
    <lineage>
        <taxon>Eukaryota</taxon>
        <taxon>Metazoa</taxon>
        <taxon>Ecdysozoa</taxon>
        <taxon>Arthropoda</taxon>
        <taxon>Hexapoda</taxon>
        <taxon>Insecta</taxon>
        <taxon>Pterygota</taxon>
        <taxon>Neoptera</taxon>
        <taxon>Endopterygota</taxon>
        <taxon>Hymenoptera</taxon>
        <taxon>Apocrita</taxon>
        <taxon>Proctotrupomorpha</taxon>
        <taxon>Chalcidoidea</taxon>
        <taxon>Pteromalidae</taxon>
        <taxon>Pteromalinae</taxon>
        <taxon>Trichomalopsis</taxon>
    </lineage>
</organism>
<keyword evidence="3" id="KW-1185">Reference proteome</keyword>
<dbReference type="AlphaFoldDB" id="A0A232FFG8"/>
<accession>A0A232FFG8</accession>
<proteinExistence type="predicted"/>
<gene>
    <name evidence="2" type="ORF">TSAR_003539</name>
</gene>
<dbReference type="STRING" id="543379.A0A232FFG8"/>